<evidence type="ECO:0000313" key="3">
    <source>
        <dbReference type="Proteomes" id="UP000008827"/>
    </source>
</evidence>
<keyword evidence="3" id="KW-1185">Reference proteome</keyword>
<protein>
    <submittedName>
        <fullName evidence="1 2">Uncharacterized protein</fullName>
    </submittedName>
</protein>
<reference evidence="2" key="2">
    <citation type="submission" date="2018-02" db="UniProtKB">
        <authorList>
            <consortium name="EnsemblPlants"/>
        </authorList>
    </citation>
    <scope>IDENTIFICATION</scope>
    <source>
        <strain evidence="2">Williams 82</strain>
    </source>
</reference>
<proteinExistence type="predicted"/>
<sequence>MGVNLFHDPWPWCVTWLAFLEQIRVGCSIGKQGSWLAVVETRFLDMNFFKTVNHFLTVRGRSFRIRY</sequence>
<name>A0A0R0FC49_SOYBN</name>
<dbReference type="EMBL" id="CM000850">
    <property type="protein sequence ID" value="KRH04013.1"/>
    <property type="molecule type" value="Genomic_DNA"/>
</dbReference>
<dbReference type="Proteomes" id="UP000008827">
    <property type="component" value="Chromosome 17"/>
</dbReference>
<dbReference type="InParanoid" id="A0A0R0FC49"/>
<evidence type="ECO:0000313" key="1">
    <source>
        <dbReference type="EMBL" id="KRH04013.1"/>
    </source>
</evidence>
<dbReference type="Gramene" id="KRH04013">
    <property type="protein sequence ID" value="KRH04013"/>
    <property type="gene ID" value="GLYMA_17G134000"/>
</dbReference>
<gene>
    <name evidence="1" type="ORF">GLYMA_17G134000</name>
</gene>
<dbReference type="EnsemblPlants" id="KRH04013">
    <property type="protein sequence ID" value="KRH04013"/>
    <property type="gene ID" value="GLYMA_17G134000"/>
</dbReference>
<reference evidence="1 2" key="1">
    <citation type="journal article" date="2010" name="Nature">
        <title>Genome sequence of the palaeopolyploid soybean.</title>
        <authorList>
            <person name="Schmutz J."/>
            <person name="Cannon S.B."/>
            <person name="Schlueter J."/>
            <person name="Ma J."/>
            <person name="Mitros T."/>
            <person name="Nelson W."/>
            <person name="Hyten D.L."/>
            <person name="Song Q."/>
            <person name="Thelen J.J."/>
            <person name="Cheng J."/>
            <person name="Xu D."/>
            <person name="Hellsten U."/>
            <person name="May G.D."/>
            <person name="Yu Y."/>
            <person name="Sakurai T."/>
            <person name="Umezawa T."/>
            <person name="Bhattacharyya M.K."/>
            <person name="Sandhu D."/>
            <person name="Valliyodan B."/>
            <person name="Lindquist E."/>
            <person name="Peto M."/>
            <person name="Grant D."/>
            <person name="Shu S."/>
            <person name="Goodstein D."/>
            <person name="Barry K."/>
            <person name="Futrell-Griggs M."/>
            <person name="Abernathy B."/>
            <person name="Du J."/>
            <person name="Tian Z."/>
            <person name="Zhu L."/>
            <person name="Gill N."/>
            <person name="Joshi T."/>
            <person name="Libault M."/>
            <person name="Sethuraman A."/>
            <person name="Zhang X.-C."/>
            <person name="Shinozaki K."/>
            <person name="Nguyen H.T."/>
            <person name="Wing R.A."/>
            <person name="Cregan P."/>
            <person name="Specht J."/>
            <person name="Grimwood J."/>
            <person name="Rokhsar D."/>
            <person name="Stacey G."/>
            <person name="Shoemaker R.C."/>
            <person name="Jackson S.A."/>
        </authorList>
    </citation>
    <scope>NUCLEOTIDE SEQUENCE</scope>
    <source>
        <strain evidence="2">cv. Williams 82</strain>
        <tissue evidence="1">Callus</tissue>
    </source>
</reference>
<organism evidence="1">
    <name type="scientific">Glycine max</name>
    <name type="common">Soybean</name>
    <name type="synonym">Glycine hispida</name>
    <dbReference type="NCBI Taxonomy" id="3847"/>
    <lineage>
        <taxon>Eukaryota</taxon>
        <taxon>Viridiplantae</taxon>
        <taxon>Streptophyta</taxon>
        <taxon>Embryophyta</taxon>
        <taxon>Tracheophyta</taxon>
        <taxon>Spermatophyta</taxon>
        <taxon>Magnoliopsida</taxon>
        <taxon>eudicotyledons</taxon>
        <taxon>Gunneridae</taxon>
        <taxon>Pentapetalae</taxon>
        <taxon>rosids</taxon>
        <taxon>fabids</taxon>
        <taxon>Fabales</taxon>
        <taxon>Fabaceae</taxon>
        <taxon>Papilionoideae</taxon>
        <taxon>50 kb inversion clade</taxon>
        <taxon>NPAAA clade</taxon>
        <taxon>indigoferoid/millettioid clade</taxon>
        <taxon>Phaseoleae</taxon>
        <taxon>Glycine</taxon>
        <taxon>Glycine subgen. Soja</taxon>
    </lineage>
</organism>
<reference evidence="1" key="3">
    <citation type="submission" date="2018-07" db="EMBL/GenBank/DDBJ databases">
        <title>WGS assembly of Glycine max.</title>
        <authorList>
            <person name="Schmutz J."/>
            <person name="Cannon S."/>
            <person name="Schlueter J."/>
            <person name="Ma J."/>
            <person name="Mitros T."/>
            <person name="Nelson W."/>
            <person name="Hyten D."/>
            <person name="Song Q."/>
            <person name="Thelen J."/>
            <person name="Cheng J."/>
            <person name="Xu D."/>
            <person name="Hellsten U."/>
            <person name="May G."/>
            <person name="Yu Y."/>
            <person name="Sakurai T."/>
            <person name="Umezawa T."/>
            <person name="Bhattacharyya M."/>
            <person name="Sandhu D."/>
            <person name="Valliyodan B."/>
            <person name="Lindquist E."/>
            <person name="Peto M."/>
            <person name="Grant D."/>
            <person name="Shu S."/>
            <person name="Goodstein D."/>
            <person name="Barry K."/>
            <person name="Futrell-Griggs M."/>
            <person name="Abernathy B."/>
            <person name="Du J."/>
            <person name="Tian Z."/>
            <person name="Zhu L."/>
            <person name="Gill N."/>
            <person name="Joshi T."/>
            <person name="Libault M."/>
            <person name="Sethuraman A."/>
            <person name="Zhang X."/>
            <person name="Shinozaki K."/>
            <person name="Nguyen H."/>
            <person name="Wing R."/>
            <person name="Cregan P."/>
            <person name="Specht J."/>
            <person name="Grimwood J."/>
            <person name="Rokhsar D."/>
            <person name="Stacey G."/>
            <person name="Shoemaker R."/>
            <person name="Jackson S."/>
        </authorList>
    </citation>
    <scope>NUCLEOTIDE SEQUENCE</scope>
    <source>
        <tissue evidence="1">Callus</tissue>
    </source>
</reference>
<evidence type="ECO:0000313" key="2">
    <source>
        <dbReference type="EnsemblPlants" id="KRH04013"/>
    </source>
</evidence>
<dbReference type="AlphaFoldDB" id="A0A0R0FC49"/>
<accession>A0A0R0FC49</accession>